<dbReference type="InterPro" id="IPR001375">
    <property type="entry name" value="Peptidase_S9_cat"/>
</dbReference>
<dbReference type="PANTHER" id="PTHR42776:SF27">
    <property type="entry name" value="DIPEPTIDYL PEPTIDASE FAMILY MEMBER 6"/>
    <property type="match status" value="1"/>
</dbReference>
<keyword evidence="2" id="KW-0645">Protease</keyword>
<dbReference type="RefSeq" id="WP_148065612.1">
    <property type="nucleotide sequence ID" value="NZ_VRYZ01000008.1"/>
</dbReference>
<evidence type="ECO:0000313" key="7">
    <source>
        <dbReference type="Proteomes" id="UP000321933"/>
    </source>
</evidence>
<feature type="domain" description="Peptidase S9 prolyl oligopeptidase catalytic" evidence="4">
    <location>
        <begin position="474"/>
        <end position="681"/>
    </location>
</feature>
<feature type="chain" id="PRO_5022798118" evidence="3">
    <location>
        <begin position="32"/>
        <end position="690"/>
    </location>
</feature>
<dbReference type="Gene3D" id="3.40.50.1820">
    <property type="entry name" value="alpha/beta hydrolase"/>
    <property type="match status" value="1"/>
</dbReference>
<proteinExistence type="predicted"/>
<dbReference type="Proteomes" id="UP000321933">
    <property type="component" value="Unassembled WGS sequence"/>
</dbReference>
<dbReference type="OrthoDB" id="9812921at2"/>
<protein>
    <submittedName>
        <fullName evidence="6">S9 family peptidase</fullName>
    </submittedName>
</protein>
<dbReference type="Pfam" id="PF00326">
    <property type="entry name" value="Peptidase_S9"/>
    <property type="match status" value="1"/>
</dbReference>
<dbReference type="SUPFAM" id="SSF53474">
    <property type="entry name" value="alpha/beta-Hydrolases"/>
    <property type="match status" value="1"/>
</dbReference>
<accession>A0A5C8ZPP1</accession>
<evidence type="ECO:0000313" key="6">
    <source>
        <dbReference type="EMBL" id="TXS89754.1"/>
    </source>
</evidence>
<dbReference type="InterPro" id="IPR011042">
    <property type="entry name" value="6-blade_b-propeller_TolB-like"/>
</dbReference>
<evidence type="ECO:0000259" key="5">
    <source>
        <dbReference type="Pfam" id="PF00930"/>
    </source>
</evidence>
<feature type="domain" description="Dipeptidylpeptidase IV N-terminal" evidence="5">
    <location>
        <begin position="200"/>
        <end position="289"/>
    </location>
</feature>
<dbReference type="Pfam" id="PF07676">
    <property type="entry name" value="PD40"/>
    <property type="match status" value="2"/>
</dbReference>
<keyword evidence="7" id="KW-1185">Reference proteome</keyword>
<feature type="signal peptide" evidence="3">
    <location>
        <begin position="1"/>
        <end position="31"/>
    </location>
</feature>
<dbReference type="GO" id="GO:0006508">
    <property type="term" value="P:proteolysis"/>
    <property type="evidence" value="ECO:0007669"/>
    <property type="project" value="InterPro"/>
</dbReference>
<reference evidence="6 7" key="1">
    <citation type="submission" date="2019-08" db="EMBL/GenBank/DDBJ databases">
        <title>Parahaliea maris sp. nov., isolated from the surface seawater.</title>
        <authorList>
            <person name="Liu Y."/>
        </authorList>
    </citation>
    <scope>NUCLEOTIDE SEQUENCE [LARGE SCALE GENOMIC DNA]</scope>
    <source>
        <strain evidence="6 7">S2-26</strain>
    </source>
</reference>
<name>A0A5C8ZPP1_9GAMM</name>
<evidence type="ECO:0000256" key="2">
    <source>
        <dbReference type="ARBA" id="ARBA00022825"/>
    </source>
</evidence>
<dbReference type="EMBL" id="VRYZ01000008">
    <property type="protein sequence ID" value="TXS89754.1"/>
    <property type="molecule type" value="Genomic_DNA"/>
</dbReference>
<dbReference type="AlphaFoldDB" id="A0A5C8ZPP1"/>
<evidence type="ECO:0000256" key="1">
    <source>
        <dbReference type="ARBA" id="ARBA00022801"/>
    </source>
</evidence>
<comment type="caution">
    <text evidence="6">The sequence shown here is derived from an EMBL/GenBank/DDBJ whole genome shotgun (WGS) entry which is preliminary data.</text>
</comment>
<keyword evidence="1" id="KW-0378">Hydrolase</keyword>
<organism evidence="6 7">
    <name type="scientific">Parahaliea aestuarii</name>
    <dbReference type="NCBI Taxonomy" id="1852021"/>
    <lineage>
        <taxon>Bacteria</taxon>
        <taxon>Pseudomonadati</taxon>
        <taxon>Pseudomonadota</taxon>
        <taxon>Gammaproteobacteria</taxon>
        <taxon>Cellvibrionales</taxon>
        <taxon>Halieaceae</taxon>
        <taxon>Parahaliea</taxon>
    </lineage>
</organism>
<keyword evidence="3" id="KW-0732">Signal</keyword>
<evidence type="ECO:0000259" key="4">
    <source>
        <dbReference type="Pfam" id="PF00326"/>
    </source>
</evidence>
<dbReference type="PANTHER" id="PTHR42776">
    <property type="entry name" value="SERINE PEPTIDASE S9 FAMILY MEMBER"/>
    <property type="match status" value="1"/>
</dbReference>
<evidence type="ECO:0000256" key="3">
    <source>
        <dbReference type="SAM" id="SignalP"/>
    </source>
</evidence>
<keyword evidence="2" id="KW-0720">Serine protease</keyword>
<dbReference type="InterPro" id="IPR029058">
    <property type="entry name" value="AB_hydrolase_fold"/>
</dbReference>
<dbReference type="GO" id="GO:0004252">
    <property type="term" value="F:serine-type endopeptidase activity"/>
    <property type="evidence" value="ECO:0007669"/>
    <property type="project" value="TreeGrafter"/>
</dbReference>
<gene>
    <name evidence="6" type="ORF">FVW59_17265</name>
</gene>
<dbReference type="Pfam" id="PF00930">
    <property type="entry name" value="DPPIV_N"/>
    <property type="match status" value="1"/>
</dbReference>
<sequence length="690" mass="75801">MNSPRQTKHRQALAAILGVAAGVLGATAALAAPTFAPEDVFQLRYASHPLVDSEGERALYLRHSMDIMKDRSRSNLWLVDIDSGREQPLTSGPNNISGAVLSPDDSRVAYISKDDVGSQIFVSWLDSPRSAQLTRLPEKAKNLAWSPDGKWLAFAMRVPQDAPVMGKLPPRPEGAEWAAPPVVVDRSVYRNDGSGDKPVGYSHVFVMPADGGSPRQLTRGDFHHDGSIAWSGDGRALYVSANRNADWAIDVSNTDIYRIDVASGELTALTDRKGPDGDLSVSPDGKRIAWTGWDDRRMGYHRNRLYVMNRDGSDKRELLAELDRNIVDPQWSGDGRAIYFQYDDRGATVLAATSLSGKITELARDLGGTALGRPYTGADFAVGGDGVYAYTVGSAAFPAELAVGESGRNRQLTYLNANLLDYRELAPVEELWVKSSFDQRDIQAWVALPPGFDPGKRYPMILEIHGGPFATYGPHFAAEIQLYAAAGYVVVYANPRGSTSYGEDFGNLIHHNYPSQDYDDLMSVVDAVIEKGYVDPDQLYVTGGSGGGVLTAWIVGSTDRFRAAVVAKPVINWTSFVLTADMSPYFARYWFDKMPWEDPETYWQRSPLSRVGNVTTPTMLLTGESDLRTPMPETEQYYQALKLRGVDTAMVRMPGASHSIYKRPSQLIGKVAAILEWFSRYGPEQSESGS</sequence>
<dbReference type="Gene3D" id="2.120.10.30">
    <property type="entry name" value="TolB, C-terminal domain"/>
    <property type="match status" value="2"/>
</dbReference>
<dbReference type="InterPro" id="IPR011659">
    <property type="entry name" value="WD40"/>
</dbReference>
<dbReference type="SUPFAM" id="SSF82171">
    <property type="entry name" value="DPP6 N-terminal domain-like"/>
    <property type="match status" value="1"/>
</dbReference>
<dbReference type="InterPro" id="IPR002469">
    <property type="entry name" value="Peptidase_S9B_N"/>
</dbReference>